<sequence length="278" mass="31302">MEKRDVLFISDRTGLTAESYGKSLLSQFPGIEFESRLYPFVDSKERAREVAREINHIVEETGKQPIVVSTLVESESQRVIANSKGCIVDLFGVFIEPLEECLGVESSHKQGISFDPHSHELYQKKIKAIEYALKHDDGCDLANYDDADVILVGVSRSGKTPTSLFLAMNFSLKTANYPLTSDDLEGHKLPSFLLPHTRKMVALTIRPATLSNIRQQRRPSTEYASLQTCQRELRIADTMFKNANIPVFDTTDTSIEEIAGWIVREKRLRDVTELGIGH</sequence>
<dbReference type="PANTHER" id="PTHR31756">
    <property type="entry name" value="PYRUVATE, PHOSPHATE DIKINASE REGULATORY PROTEIN 1, CHLOROPLASTIC"/>
    <property type="match status" value="1"/>
</dbReference>
<proteinExistence type="inferred from homology"/>
<reference evidence="6 7" key="1">
    <citation type="journal article" date="2014" name="BMC Genomics">
        <title>The genome of the intracellular bacterium of the coastal bivalve, Solemya velum: a blueprint for thriving in and out of symbiosis.</title>
        <authorList>
            <person name="Dmytrenko O."/>
            <person name="Russell S.L."/>
            <person name="Loo W.T."/>
            <person name="Fontanez K.M."/>
            <person name="Liao L."/>
            <person name="Roeselers G."/>
            <person name="Sharma R."/>
            <person name="Stewart F.J."/>
            <person name="Newton I.L."/>
            <person name="Woyke T."/>
            <person name="Wu D."/>
            <person name="Lang J.M."/>
            <person name="Eisen J.A."/>
            <person name="Cavanaugh C.M."/>
        </authorList>
    </citation>
    <scope>NUCLEOTIDE SEQUENCE [LARGE SCALE GENOMIC DNA]</scope>
    <source>
        <strain evidence="6 7">WH</strain>
    </source>
</reference>
<evidence type="ECO:0000256" key="4">
    <source>
        <dbReference type="ARBA" id="ARBA00022777"/>
    </source>
</evidence>
<keyword evidence="3 5" id="KW-0547">Nucleotide-binding</keyword>
<dbReference type="GO" id="GO:0004674">
    <property type="term" value="F:protein serine/threonine kinase activity"/>
    <property type="evidence" value="ECO:0007669"/>
    <property type="project" value="UniProtKB-UniRule"/>
</dbReference>
<organism evidence="6 7">
    <name type="scientific">Solemya velum gill symbiont</name>
    <dbReference type="NCBI Taxonomy" id="2340"/>
    <lineage>
        <taxon>Bacteria</taxon>
        <taxon>Pseudomonadati</taxon>
        <taxon>Pseudomonadota</taxon>
        <taxon>Gammaproteobacteria</taxon>
        <taxon>sulfur-oxidizing symbionts</taxon>
    </lineage>
</organism>
<dbReference type="EC" id="2.7.4.28" evidence="5"/>
<dbReference type="Pfam" id="PF03618">
    <property type="entry name" value="Kinase-PPPase"/>
    <property type="match status" value="1"/>
</dbReference>
<dbReference type="HAMAP" id="MF_01062">
    <property type="entry name" value="PSRP"/>
    <property type="match status" value="1"/>
</dbReference>
<accession>A0A0B0HA17</accession>
<dbReference type="NCBIfam" id="NF003742">
    <property type="entry name" value="PRK05339.1"/>
    <property type="match status" value="1"/>
</dbReference>
<comment type="catalytic activity">
    <reaction evidence="5">
        <text>[pyruvate, water dikinase] + ADP = [pyruvate, water dikinase]-phosphate + AMP + H(+)</text>
        <dbReference type="Rhea" id="RHEA:46020"/>
        <dbReference type="Rhea" id="RHEA-COMP:11425"/>
        <dbReference type="Rhea" id="RHEA-COMP:11426"/>
        <dbReference type="ChEBI" id="CHEBI:15378"/>
        <dbReference type="ChEBI" id="CHEBI:43176"/>
        <dbReference type="ChEBI" id="CHEBI:68546"/>
        <dbReference type="ChEBI" id="CHEBI:456215"/>
        <dbReference type="ChEBI" id="CHEBI:456216"/>
        <dbReference type="EC" id="2.7.11.33"/>
    </reaction>
</comment>
<comment type="caution">
    <text evidence="6">The sequence shown here is derived from an EMBL/GenBank/DDBJ whole genome shotgun (WGS) entry which is preliminary data.</text>
</comment>
<dbReference type="PATRIC" id="fig|2340.3.peg.28"/>
<protein>
    <recommendedName>
        <fullName evidence="5">Putative phosphoenolpyruvate synthase regulatory protein</fullName>
        <shortName evidence="5">PEP synthase regulatory protein</shortName>
        <shortName evidence="5">PSRP</shortName>
        <ecNumber evidence="5">2.7.11.33</ecNumber>
        <ecNumber evidence="5">2.7.4.28</ecNumber>
    </recommendedName>
    <alternativeName>
        <fullName evidence="5">Pyruvate, water dikinase regulatory protein</fullName>
    </alternativeName>
</protein>
<comment type="catalytic activity">
    <reaction evidence="5">
        <text>[pyruvate, water dikinase]-phosphate + phosphate + H(+) = [pyruvate, water dikinase] + diphosphate</text>
        <dbReference type="Rhea" id="RHEA:48580"/>
        <dbReference type="Rhea" id="RHEA-COMP:11425"/>
        <dbReference type="Rhea" id="RHEA-COMP:11426"/>
        <dbReference type="ChEBI" id="CHEBI:15378"/>
        <dbReference type="ChEBI" id="CHEBI:33019"/>
        <dbReference type="ChEBI" id="CHEBI:43176"/>
        <dbReference type="ChEBI" id="CHEBI:43474"/>
        <dbReference type="ChEBI" id="CHEBI:68546"/>
        <dbReference type="EC" id="2.7.4.28"/>
    </reaction>
</comment>
<keyword evidence="4 5" id="KW-0418">Kinase</keyword>
<evidence type="ECO:0000256" key="5">
    <source>
        <dbReference type="HAMAP-Rule" id="MF_01062"/>
    </source>
</evidence>
<evidence type="ECO:0000313" key="6">
    <source>
        <dbReference type="EMBL" id="KHF25507.1"/>
    </source>
</evidence>
<gene>
    <name evidence="6" type="ORF">JV46_19430</name>
</gene>
<dbReference type="PANTHER" id="PTHR31756:SF3">
    <property type="entry name" value="PYRUVATE, PHOSPHATE DIKINASE REGULATORY PROTEIN 1, CHLOROPLASTIC"/>
    <property type="match status" value="1"/>
</dbReference>
<evidence type="ECO:0000256" key="2">
    <source>
        <dbReference type="ARBA" id="ARBA00022679"/>
    </source>
</evidence>
<dbReference type="AlphaFoldDB" id="A0A0B0HA17"/>
<dbReference type="EMBL" id="JRAA01000001">
    <property type="protein sequence ID" value="KHF25507.1"/>
    <property type="molecule type" value="Genomic_DNA"/>
</dbReference>
<dbReference type="EC" id="2.7.11.33" evidence="5"/>
<dbReference type="GO" id="GO:0043531">
    <property type="term" value="F:ADP binding"/>
    <property type="evidence" value="ECO:0007669"/>
    <property type="project" value="UniProtKB-UniRule"/>
</dbReference>
<evidence type="ECO:0000313" key="7">
    <source>
        <dbReference type="Proteomes" id="UP000030856"/>
    </source>
</evidence>
<keyword evidence="1 5" id="KW-0723">Serine/threonine-protein kinase</keyword>
<dbReference type="eggNOG" id="COG1806">
    <property type="taxonomic scope" value="Bacteria"/>
</dbReference>
<dbReference type="GO" id="GO:0016776">
    <property type="term" value="F:phosphotransferase activity, phosphate group as acceptor"/>
    <property type="evidence" value="ECO:0007669"/>
    <property type="project" value="UniProtKB-UniRule"/>
</dbReference>
<name>A0A0B0HA17_SOVGS</name>
<evidence type="ECO:0000256" key="3">
    <source>
        <dbReference type="ARBA" id="ARBA00022741"/>
    </source>
</evidence>
<comment type="function">
    <text evidence="5">Bifunctional serine/threonine kinase and phosphorylase involved in the regulation of the phosphoenolpyruvate synthase (PEPS) by catalyzing its phosphorylation/dephosphorylation.</text>
</comment>
<evidence type="ECO:0000256" key="1">
    <source>
        <dbReference type="ARBA" id="ARBA00022527"/>
    </source>
</evidence>
<dbReference type="STRING" id="2340.JV46_19430"/>
<dbReference type="InterPro" id="IPR005177">
    <property type="entry name" value="Kinase-pyrophosphorylase"/>
</dbReference>
<dbReference type="OrthoDB" id="9782201at2"/>
<dbReference type="GO" id="GO:0005524">
    <property type="term" value="F:ATP binding"/>
    <property type="evidence" value="ECO:0007669"/>
    <property type="project" value="InterPro"/>
</dbReference>
<feature type="binding site" evidence="5">
    <location>
        <begin position="153"/>
        <end position="160"/>
    </location>
    <ligand>
        <name>ADP</name>
        <dbReference type="ChEBI" id="CHEBI:456216"/>
    </ligand>
</feature>
<dbReference type="GeneID" id="86992718"/>
<dbReference type="RefSeq" id="WP_043115165.1">
    <property type="nucleotide sequence ID" value="NZ_JRAA01000001.1"/>
</dbReference>
<keyword evidence="2 5" id="KW-0808">Transferase</keyword>
<dbReference type="InterPro" id="IPR026530">
    <property type="entry name" value="PSRP"/>
</dbReference>
<comment type="similarity">
    <text evidence="5">Belongs to the pyruvate, phosphate/water dikinase regulatory protein family. PSRP subfamily.</text>
</comment>
<keyword evidence="7" id="KW-1185">Reference proteome</keyword>
<dbReference type="Proteomes" id="UP000030856">
    <property type="component" value="Unassembled WGS sequence"/>
</dbReference>